<proteinExistence type="inferred from homology"/>
<dbReference type="EMBL" id="JAPDRN010000014">
    <property type="protein sequence ID" value="KAJ9640552.1"/>
    <property type="molecule type" value="Genomic_DNA"/>
</dbReference>
<keyword evidence="2" id="KW-0560">Oxidoreductase</keyword>
<dbReference type="Gene3D" id="3.40.50.720">
    <property type="entry name" value="NAD(P)-binding Rossmann-like Domain"/>
    <property type="match status" value="1"/>
</dbReference>
<organism evidence="4 5">
    <name type="scientific">Knufia peltigerae</name>
    <dbReference type="NCBI Taxonomy" id="1002370"/>
    <lineage>
        <taxon>Eukaryota</taxon>
        <taxon>Fungi</taxon>
        <taxon>Dikarya</taxon>
        <taxon>Ascomycota</taxon>
        <taxon>Pezizomycotina</taxon>
        <taxon>Eurotiomycetes</taxon>
        <taxon>Chaetothyriomycetidae</taxon>
        <taxon>Chaetothyriales</taxon>
        <taxon>Trichomeriaceae</taxon>
        <taxon>Knufia</taxon>
    </lineage>
</organism>
<sequence>MTARYAAAHELSSLAGPGDARPTALQIIHDNKLENALTDKVVLVTGTSSGLGIETVRALKATGAKIYGTARDLEKGRKALAGVLEPGKVELLQLDTASFESVRACARDFLTKESKLNILINNAGIMAVPERVLTKDGHEAQFQTNHLGHFLLFQLLKPTLLASSEPGFASRVVNVSSIGHRQSQIRFDDLTFNQQDSYTPFAAYGQSKTANIYMANEIERRYGAQGLHAWSLHPGGIQTGLGVHVDFSGLLALPEIQKSMKSPEQGAATTVLAAVEKELEGKGGKFLDDTAVSAPIDPTRKHELAAPGYEGWIYDEDAAKQLWTVSSQIVGIGE</sequence>
<dbReference type="PRINTS" id="PR00081">
    <property type="entry name" value="GDHRDH"/>
</dbReference>
<dbReference type="Pfam" id="PF00106">
    <property type="entry name" value="adh_short"/>
    <property type="match status" value="1"/>
</dbReference>
<evidence type="ECO:0000256" key="2">
    <source>
        <dbReference type="ARBA" id="ARBA00023002"/>
    </source>
</evidence>
<dbReference type="PRINTS" id="PR00080">
    <property type="entry name" value="SDRFAMILY"/>
</dbReference>
<reference evidence="4" key="1">
    <citation type="submission" date="2022-10" db="EMBL/GenBank/DDBJ databases">
        <title>Culturing micro-colonial fungi from biological soil crusts in the Mojave desert and describing Neophaeococcomyces mojavensis, and introducing the new genera and species Taxawa tesnikishii.</title>
        <authorList>
            <person name="Kurbessoian T."/>
            <person name="Stajich J.E."/>
        </authorList>
    </citation>
    <scope>NUCLEOTIDE SEQUENCE</scope>
    <source>
        <strain evidence="4">TK_35</strain>
    </source>
</reference>
<dbReference type="InterPro" id="IPR036291">
    <property type="entry name" value="NAD(P)-bd_dom_sf"/>
</dbReference>
<dbReference type="AlphaFoldDB" id="A0AA38Y9G6"/>
<dbReference type="InterPro" id="IPR002347">
    <property type="entry name" value="SDR_fam"/>
</dbReference>
<evidence type="ECO:0000313" key="4">
    <source>
        <dbReference type="EMBL" id="KAJ9640552.1"/>
    </source>
</evidence>
<name>A0AA38Y9G6_9EURO</name>
<protein>
    <recommendedName>
        <fullName evidence="6">NAD(P)-binding protein</fullName>
    </recommendedName>
</protein>
<evidence type="ECO:0000256" key="3">
    <source>
        <dbReference type="RuleBase" id="RU000363"/>
    </source>
</evidence>
<dbReference type="SUPFAM" id="SSF51735">
    <property type="entry name" value="NAD(P)-binding Rossmann-fold domains"/>
    <property type="match status" value="1"/>
</dbReference>
<dbReference type="PANTHER" id="PTHR43157:SF31">
    <property type="entry name" value="PHOSPHATIDYLINOSITOL-GLYCAN BIOSYNTHESIS CLASS F PROTEIN"/>
    <property type="match status" value="1"/>
</dbReference>
<dbReference type="GO" id="GO:0016491">
    <property type="term" value="F:oxidoreductase activity"/>
    <property type="evidence" value="ECO:0007669"/>
    <property type="project" value="UniProtKB-KW"/>
</dbReference>
<evidence type="ECO:0000256" key="1">
    <source>
        <dbReference type="ARBA" id="ARBA00006484"/>
    </source>
</evidence>
<dbReference type="Proteomes" id="UP001172681">
    <property type="component" value="Unassembled WGS sequence"/>
</dbReference>
<dbReference type="PANTHER" id="PTHR43157">
    <property type="entry name" value="PHOSPHATIDYLINOSITOL-GLYCAN BIOSYNTHESIS CLASS F PROTEIN-RELATED"/>
    <property type="match status" value="1"/>
</dbReference>
<gene>
    <name evidence="4" type="ORF">H2204_003180</name>
</gene>
<evidence type="ECO:0000313" key="5">
    <source>
        <dbReference type="Proteomes" id="UP001172681"/>
    </source>
</evidence>
<keyword evidence="5" id="KW-1185">Reference proteome</keyword>
<accession>A0AA38Y9G6</accession>
<comment type="similarity">
    <text evidence="1 3">Belongs to the short-chain dehydrogenases/reductases (SDR) family.</text>
</comment>
<comment type="caution">
    <text evidence="4">The sequence shown here is derived from an EMBL/GenBank/DDBJ whole genome shotgun (WGS) entry which is preliminary data.</text>
</comment>
<evidence type="ECO:0008006" key="6">
    <source>
        <dbReference type="Google" id="ProtNLM"/>
    </source>
</evidence>